<dbReference type="Proteomes" id="UP001295684">
    <property type="component" value="Unassembled WGS sequence"/>
</dbReference>
<name>A0AAD1X989_EUPCR</name>
<feature type="region of interest" description="Disordered" evidence="1">
    <location>
        <begin position="58"/>
        <end position="145"/>
    </location>
</feature>
<reference evidence="2" key="1">
    <citation type="submission" date="2023-07" db="EMBL/GenBank/DDBJ databases">
        <authorList>
            <consortium name="AG Swart"/>
            <person name="Singh M."/>
            <person name="Singh A."/>
            <person name="Seah K."/>
            <person name="Emmerich C."/>
        </authorList>
    </citation>
    <scope>NUCLEOTIDE SEQUENCE</scope>
    <source>
        <strain evidence="2">DP1</strain>
    </source>
</reference>
<feature type="compositionally biased region" description="Pro residues" evidence="1">
    <location>
        <begin position="63"/>
        <end position="75"/>
    </location>
</feature>
<feature type="compositionally biased region" description="Low complexity" evidence="1">
    <location>
        <begin position="103"/>
        <end position="123"/>
    </location>
</feature>
<organism evidence="2 3">
    <name type="scientific">Euplotes crassus</name>
    <dbReference type="NCBI Taxonomy" id="5936"/>
    <lineage>
        <taxon>Eukaryota</taxon>
        <taxon>Sar</taxon>
        <taxon>Alveolata</taxon>
        <taxon>Ciliophora</taxon>
        <taxon>Intramacronucleata</taxon>
        <taxon>Spirotrichea</taxon>
        <taxon>Hypotrichia</taxon>
        <taxon>Euplotida</taxon>
        <taxon>Euplotidae</taxon>
        <taxon>Moneuplotes</taxon>
    </lineage>
</organism>
<evidence type="ECO:0000313" key="3">
    <source>
        <dbReference type="Proteomes" id="UP001295684"/>
    </source>
</evidence>
<dbReference type="EMBL" id="CAMPGE010008992">
    <property type="protein sequence ID" value="CAI2367869.1"/>
    <property type="molecule type" value="Genomic_DNA"/>
</dbReference>
<sequence length="285" mass="32980">MTQEKQENLAIRTIRCLDKYFCKLRRRRRNEPRPKLRLRRDSEGNLLSNILPKLAAYPKLHPINPPTKPINPPQNPKKRLQKAFSKTQNPFLPQSLPSPTPDPLSTKSTKSSKSRTPSQKSTPDFPHLNPFHPLAPADSPTFQRYSKYPLHPVHPPPVPHLRLVPIPSTTRITQSPKSLREFPIFPTKKILSDPKSLLSKHKISRTEEDDNDSDSDLVRDTVKGANQDVEDLVKSLRWAKGLEKVYPEGKIQEELGGKYWDMGWRDRYVKEKAKEYGRRRGERRV</sequence>
<keyword evidence="3" id="KW-1185">Reference proteome</keyword>
<evidence type="ECO:0000313" key="2">
    <source>
        <dbReference type="EMBL" id="CAI2367869.1"/>
    </source>
</evidence>
<dbReference type="AlphaFoldDB" id="A0AAD1X989"/>
<gene>
    <name evidence="2" type="ORF">ECRASSUSDP1_LOCUS9157</name>
</gene>
<evidence type="ECO:0000256" key="1">
    <source>
        <dbReference type="SAM" id="MobiDB-lite"/>
    </source>
</evidence>
<comment type="caution">
    <text evidence="2">The sequence shown here is derived from an EMBL/GenBank/DDBJ whole genome shotgun (WGS) entry which is preliminary data.</text>
</comment>
<protein>
    <submittedName>
        <fullName evidence="2">Uncharacterized protein</fullName>
    </submittedName>
</protein>
<accession>A0AAD1X989</accession>
<proteinExistence type="predicted"/>